<dbReference type="Proteomes" id="UP001597546">
    <property type="component" value="Unassembled WGS sequence"/>
</dbReference>
<evidence type="ECO:0000313" key="1">
    <source>
        <dbReference type="EMBL" id="MFD2730279.1"/>
    </source>
</evidence>
<organism evidence="1 2">
    <name type="scientific">Pedobacter alpinus</name>
    <dbReference type="NCBI Taxonomy" id="1590643"/>
    <lineage>
        <taxon>Bacteria</taxon>
        <taxon>Pseudomonadati</taxon>
        <taxon>Bacteroidota</taxon>
        <taxon>Sphingobacteriia</taxon>
        <taxon>Sphingobacteriales</taxon>
        <taxon>Sphingobacteriaceae</taxon>
        <taxon>Pedobacter</taxon>
    </lineage>
</organism>
<comment type="caution">
    <text evidence="1">The sequence shown here is derived from an EMBL/GenBank/DDBJ whole genome shotgun (WGS) entry which is preliminary data.</text>
</comment>
<gene>
    <name evidence="1" type="ORF">ACFSSE_01030</name>
</gene>
<name>A0ABW5TMF2_9SPHI</name>
<dbReference type="EMBL" id="JBHULV010000005">
    <property type="protein sequence ID" value="MFD2730279.1"/>
    <property type="molecule type" value="Genomic_DNA"/>
</dbReference>
<sequence length="235" mass="28007">MRNITLISTIHTENGQCNSDELHDILEDIKPEVIFDELTSDYSDMFYSDSFDTYYTNKILLNQQPPVVPLEVKCIKKYIKDHSVEIFPVDIDIRQKLAEYQDEINYMFLKIFKHEDYIKLESERDALVAQEGFQYLNSDKFLDFLNRKESIEKNILESDIENERLLNTYRLFYAEHRENRENAMIQNIYTYSEGNQYEQAVFLIGANHKKSLMQKIIDYEKLSDIKLNWTMFGGK</sequence>
<evidence type="ECO:0000313" key="2">
    <source>
        <dbReference type="Proteomes" id="UP001597546"/>
    </source>
</evidence>
<proteinExistence type="predicted"/>
<dbReference type="RefSeq" id="WP_379041052.1">
    <property type="nucleotide sequence ID" value="NZ_JBHSKW010000006.1"/>
</dbReference>
<protein>
    <recommendedName>
        <fullName evidence="3">TraB/GumN family protein</fullName>
    </recommendedName>
</protein>
<keyword evidence="2" id="KW-1185">Reference proteome</keyword>
<accession>A0ABW5TMF2</accession>
<evidence type="ECO:0008006" key="3">
    <source>
        <dbReference type="Google" id="ProtNLM"/>
    </source>
</evidence>
<reference evidence="2" key="1">
    <citation type="journal article" date="2019" name="Int. J. Syst. Evol. Microbiol.">
        <title>The Global Catalogue of Microorganisms (GCM) 10K type strain sequencing project: providing services to taxonomists for standard genome sequencing and annotation.</title>
        <authorList>
            <consortium name="The Broad Institute Genomics Platform"/>
            <consortium name="The Broad Institute Genome Sequencing Center for Infectious Disease"/>
            <person name="Wu L."/>
            <person name="Ma J."/>
        </authorList>
    </citation>
    <scope>NUCLEOTIDE SEQUENCE [LARGE SCALE GENOMIC DNA]</scope>
    <source>
        <strain evidence="2">KCTC 42456</strain>
    </source>
</reference>